<evidence type="ECO:0000256" key="1">
    <source>
        <dbReference type="PROSITE-ProRule" id="PRU00169"/>
    </source>
</evidence>
<dbReference type="AlphaFoldDB" id="A0A1D8PA67"/>
<proteinExistence type="predicted"/>
<dbReference type="GO" id="GO:0003677">
    <property type="term" value="F:DNA binding"/>
    <property type="evidence" value="ECO:0007669"/>
    <property type="project" value="UniProtKB-KW"/>
</dbReference>
<dbReference type="SMART" id="SM00448">
    <property type="entry name" value="REC"/>
    <property type="match status" value="1"/>
</dbReference>
<dbReference type="EMBL" id="CP017478">
    <property type="protein sequence ID" value="AOW21465.1"/>
    <property type="molecule type" value="Genomic_DNA"/>
</dbReference>
<sequence>MQIKCVIIDGVSQDVEILKNYLKEFQNFELVAVFDSPLSALPLIESNEIDVIFLDINMSQMNGLEFLKSLTTRNHVVVTTAYRDYAVDCFDLDVSDYLIKPIPLSRFLKSINKLTNRISLESSNQFRQTINEDPFIFLKVDKKLVKIKYEDILYIESVKEYINVITINGNFLVHKSMTSISEELPTDNFLRIHRSFLVSKSKITAIEGNTVEVNKRRIPIGRNYLQFAKQQILHQ</sequence>
<dbReference type="Gene3D" id="3.40.50.2300">
    <property type="match status" value="1"/>
</dbReference>
<organism evidence="4 5">
    <name type="scientific">Urechidicola croceus</name>
    <dbReference type="NCBI Taxonomy" id="1850246"/>
    <lineage>
        <taxon>Bacteria</taxon>
        <taxon>Pseudomonadati</taxon>
        <taxon>Bacteroidota</taxon>
        <taxon>Flavobacteriia</taxon>
        <taxon>Flavobacteriales</taxon>
        <taxon>Flavobacteriaceae</taxon>
        <taxon>Urechidicola</taxon>
    </lineage>
</organism>
<dbReference type="InterPro" id="IPR046947">
    <property type="entry name" value="LytR-like"/>
</dbReference>
<protein>
    <submittedName>
        <fullName evidence="4">DNA-binding response regulator</fullName>
    </submittedName>
</protein>
<keyword evidence="4" id="KW-0238">DNA-binding</keyword>
<dbReference type="InterPro" id="IPR011006">
    <property type="entry name" value="CheY-like_superfamily"/>
</dbReference>
<keyword evidence="5" id="KW-1185">Reference proteome</keyword>
<reference evidence="4 5" key="1">
    <citation type="submission" date="2016-10" db="EMBL/GenBank/DDBJ databases">
        <title>Lutibacter sp. LPB0138, isolated from marine gastropod.</title>
        <authorList>
            <person name="Kim E."/>
            <person name="Yi H."/>
        </authorList>
    </citation>
    <scope>NUCLEOTIDE SEQUENCE [LARGE SCALE GENOMIC DNA]</scope>
    <source>
        <strain evidence="4 5">LPB0138</strain>
    </source>
</reference>
<dbReference type="Pfam" id="PF04397">
    <property type="entry name" value="LytTR"/>
    <property type="match status" value="1"/>
</dbReference>
<dbReference type="InterPro" id="IPR001789">
    <property type="entry name" value="Sig_transdc_resp-reg_receiver"/>
</dbReference>
<dbReference type="Proteomes" id="UP000176050">
    <property type="component" value="Chromosome"/>
</dbReference>
<dbReference type="STRING" id="1850246.LPB138_12590"/>
<evidence type="ECO:0000313" key="5">
    <source>
        <dbReference type="Proteomes" id="UP000176050"/>
    </source>
</evidence>
<dbReference type="Gene3D" id="2.40.50.1020">
    <property type="entry name" value="LytTr DNA-binding domain"/>
    <property type="match status" value="1"/>
</dbReference>
<feature type="modified residue" description="4-aspartylphosphate" evidence="1">
    <location>
        <position position="55"/>
    </location>
</feature>
<dbReference type="KEGG" id="lul:LPB138_12590"/>
<dbReference type="PANTHER" id="PTHR37299:SF1">
    <property type="entry name" value="STAGE 0 SPORULATION PROTEIN A HOMOLOG"/>
    <property type="match status" value="1"/>
</dbReference>
<dbReference type="RefSeq" id="WP_070237625.1">
    <property type="nucleotide sequence ID" value="NZ_CP017478.1"/>
</dbReference>
<dbReference type="PROSITE" id="PS50110">
    <property type="entry name" value="RESPONSE_REGULATORY"/>
    <property type="match status" value="1"/>
</dbReference>
<gene>
    <name evidence="4" type="ORF">LPB138_12590</name>
</gene>
<dbReference type="PROSITE" id="PS50930">
    <property type="entry name" value="HTH_LYTTR"/>
    <property type="match status" value="1"/>
</dbReference>
<feature type="domain" description="Response regulatory" evidence="2">
    <location>
        <begin position="4"/>
        <end position="115"/>
    </location>
</feature>
<dbReference type="Pfam" id="PF00072">
    <property type="entry name" value="Response_reg"/>
    <property type="match status" value="1"/>
</dbReference>
<dbReference type="SMART" id="SM00850">
    <property type="entry name" value="LytTR"/>
    <property type="match status" value="1"/>
</dbReference>
<evidence type="ECO:0000313" key="4">
    <source>
        <dbReference type="EMBL" id="AOW21465.1"/>
    </source>
</evidence>
<accession>A0A1D8PA67</accession>
<dbReference type="InterPro" id="IPR007492">
    <property type="entry name" value="LytTR_DNA-bd_dom"/>
</dbReference>
<dbReference type="PANTHER" id="PTHR37299">
    <property type="entry name" value="TRANSCRIPTIONAL REGULATOR-RELATED"/>
    <property type="match status" value="1"/>
</dbReference>
<feature type="domain" description="HTH LytTR-type" evidence="3">
    <location>
        <begin position="136"/>
        <end position="234"/>
    </location>
</feature>
<evidence type="ECO:0000259" key="3">
    <source>
        <dbReference type="PROSITE" id="PS50930"/>
    </source>
</evidence>
<evidence type="ECO:0000259" key="2">
    <source>
        <dbReference type="PROSITE" id="PS50110"/>
    </source>
</evidence>
<name>A0A1D8PA67_9FLAO</name>
<dbReference type="OrthoDB" id="2168082at2"/>
<keyword evidence="1" id="KW-0597">Phosphoprotein</keyword>
<dbReference type="SUPFAM" id="SSF52172">
    <property type="entry name" value="CheY-like"/>
    <property type="match status" value="1"/>
</dbReference>
<dbReference type="GO" id="GO:0000156">
    <property type="term" value="F:phosphorelay response regulator activity"/>
    <property type="evidence" value="ECO:0007669"/>
    <property type="project" value="InterPro"/>
</dbReference>